<keyword evidence="4" id="KW-1185">Reference proteome</keyword>
<dbReference type="InParanoid" id="A0A5J5EUZ3"/>
<gene>
    <name evidence="3" type="ORF">FN846DRAFT_951735</name>
</gene>
<dbReference type="AlphaFoldDB" id="A0A5J5EUZ3"/>
<feature type="domain" description="DUF7514" evidence="2">
    <location>
        <begin position="146"/>
        <end position="267"/>
    </location>
</feature>
<evidence type="ECO:0000313" key="4">
    <source>
        <dbReference type="Proteomes" id="UP000326924"/>
    </source>
</evidence>
<comment type="caution">
    <text evidence="3">The sequence shown here is derived from an EMBL/GenBank/DDBJ whole genome shotgun (WGS) entry which is preliminary data.</text>
</comment>
<feature type="region of interest" description="Disordered" evidence="1">
    <location>
        <begin position="88"/>
        <end position="120"/>
    </location>
</feature>
<dbReference type="EMBL" id="VXIS01000103">
    <property type="protein sequence ID" value="KAA8904876.1"/>
    <property type="molecule type" value="Genomic_DNA"/>
</dbReference>
<reference evidence="3 4" key="1">
    <citation type="submission" date="2019-09" db="EMBL/GenBank/DDBJ databases">
        <title>Draft genome of the ectomycorrhizal ascomycete Sphaerosporella brunnea.</title>
        <authorList>
            <consortium name="DOE Joint Genome Institute"/>
            <person name="Benucci G.M."/>
            <person name="Marozzi G."/>
            <person name="Antonielli L."/>
            <person name="Sanchez S."/>
            <person name="Marco P."/>
            <person name="Wang X."/>
            <person name="Falini L.B."/>
            <person name="Barry K."/>
            <person name="Haridas S."/>
            <person name="Lipzen A."/>
            <person name="Labutti K."/>
            <person name="Grigoriev I.V."/>
            <person name="Murat C."/>
            <person name="Martin F."/>
            <person name="Albertini E."/>
            <person name="Donnini D."/>
            <person name="Bonito G."/>
        </authorList>
    </citation>
    <scope>NUCLEOTIDE SEQUENCE [LARGE SCALE GENOMIC DNA]</scope>
    <source>
        <strain evidence="3 4">Sb_GMNB300</strain>
    </source>
</reference>
<evidence type="ECO:0000313" key="3">
    <source>
        <dbReference type="EMBL" id="KAA8904876.1"/>
    </source>
</evidence>
<dbReference type="Pfam" id="PF24355">
    <property type="entry name" value="DUF7514"/>
    <property type="match status" value="1"/>
</dbReference>
<evidence type="ECO:0000259" key="2">
    <source>
        <dbReference type="Pfam" id="PF24355"/>
    </source>
</evidence>
<protein>
    <recommendedName>
        <fullName evidence="2">DUF7514 domain-containing protein</fullName>
    </recommendedName>
</protein>
<dbReference type="OrthoDB" id="5420895at2759"/>
<organism evidence="3 4">
    <name type="scientific">Sphaerosporella brunnea</name>
    <dbReference type="NCBI Taxonomy" id="1250544"/>
    <lineage>
        <taxon>Eukaryota</taxon>
        <taxon>Fungi</taxon>
        <taxon>Dikarya</taxon>
        <taxon>Ascomycota</taxon>
        <taxon>Pezizomycotina</taxon>
        <taxon>Pezizomycetes</taxon>
        <taxon>Pezizales</taxon>
        <taxon>Pyronemataceae</taxon>
        <taxon>Sphaerosporella</taxon>
    </lineage>
</organism>
<evidence type="ECO:0000256" key="1">
    <source>
        <dbReference type="SAM" id="MobiDB-lite"/>
    </source>
</evidence>
<dbReference type="Proteomes" id="UP000326924">
    <property type="component" value="Unassembled WGS sequence"/>
</dbReference>
<feature type="compositionally biased region" description="Basic residues" evidence="1">
    <location>
        <begin position="95"/>
        <end position="104"/>
    </location>
</feature>
<proteinExistence type="predicted"/>
<dbReference type="InterPro" id="IPR055936">
    <property type="entry name" value="DUF7514"/>
</dbReference>
<sequence>MLLQHSVPQRRIVKKSNSFLDNLADPCEKGNPFHNLFHKKLQSMRVTGHKEWSCVRVLFLNIALEDLPYCKHCRTGVCGYRIDEPEVSMGERSPHARSRLRVRRPSSTPPIPSSPAAGSYTSSTYSSPSWGSLFLPSPSRSQPPIATTKLSRLLTSIASYLTSLAPESEAVVTKEKPAHCYGAFLPHPGVDHRGAYLGSATHRGLERLWSWMGCTYYLTPTAEGDLRPALMTGGFVTWSTVHLLLCPDLEVGVIDTLLKQVELRDPGLRRFAGREEWSVRPSAASIPSREKSGRSGGRCCCRRMERVRSKC</sequence>
<name>A0A5J5EUZ3_9PEZI</name>
<accession>A0A5J5EUZ3</accession>